<dbReference type="EMBL" id="CP098502">
    <property type="protein sequence ID" value="UTI63912.1"/>
    <property type="molecule type" value="Genomic_DNA"/>
</dbReference>
<evidence type="ECO:0000313" key="5">
    <source>
        <dbReference type="EMBL" id="UTI64873.1"/>
    </source>
</evidence>
<name>A0ABY5DS89_9ACTN</name>
<dbReference type="EMBL" id="CP098502">
    <property type="protein sequence ID" value="UTI62312.1"/>
    <property type="molecule type" value="Genomic_DNA"/>
</dbReference>
<evidence type="ECO:0000313" key="6">
    <source>
        <dbReference type="Proteomes" id="UP001056035"/>
    </source>
</evidence>
<dbReference type="InterPro" id="IPR024047">
    <property type="entry name" value="MM3350-like_sf"/>
</dbReference>
<proteinExistence type="predicted"/>
<evidence type="ECO:0000313" key="4">
    <source>
        <dbReference type="EMBL" id="UTI64315.1"/>
    </source>
</evidence>
<accession>A0ABY5DS89</accession>
<gene>
    <name evidence="5" type="ORF">NBH00_01385</name>
    <name evidence="2" type="ORF">NBH00_13165</name>
    <name evidence="3" type="ORF">NBH00_21530</name>
    <name evidence="4" type="ORF">NBH00_23625</name>
</gene>
<evidence type="ECO:0000313" key="3">
    <source>
        <dbReference type="EMBL" id="UTI63912.1"/>
    </source>
</evidence>
<protein>
    <submittedName>
        <fullName evidence="4">Plasmid pRiA4b ORF-3 family protein</fullName>
    </submittedName>
</protein>
<dbReference type="Pfam" id="PF07929">
    <property type="entry name" value="PRiA4_ORF3"/>
    <property type="match status" value="1"/>
</dbReference>
<dbReference type="EMBL" id="CP098502">
    <property type="protein sequence ID" value="UTI64315.1"/>
    <property type="molecule type" value="Genomic_DNA"/>
</dbReference>
<evidence type="ECO:0000313" key="2">
    <source>
        <dbReference type="EMBL" id="UTI62312.1"/>
    </source>
</evidence>
<evidence type="ECO:0000259" key="1">
    <source>
        <dbReference type="Pfam" id="PF07929"/>
    </source>
</evidence>
<reference evidence="4 6" key="1">
    <citation type="submission" date="2022-06" db="EMBL/GenBank/DDBJ databases">
        <title>Paraconexibacter antarcticus.</title>
        <authorList>
            <person name="Kim C.S."/>
        </authorList>
    </citation>
    <scope>NUCLEOTIDE SEQUENCE [LARGE SCALE GENOMIC DNA]</scope>
    <source>
        <strain evidence="4 6">02-257</strain>
    </source>
</reference>
<keyword evidence="6" id="KW-1185">Reference proteome</keyword>
<organism evidence="4 6">
    <name type="scientific">Paraconexibacter antarcticus</name>
    <dbReference type="NCBI Taxonomy" id="2949664"/>
    <lineage>
        <taxon>Bacteria</taxon>
        <taxon>Bacillati</taxon>
        <taxon>Actinomycetota</taxon>
        <taxon>Thermoleophilia</taxon>
        <taxon>Solirubrobacterales</taxon>
        <taxon>Paraconexibacteraceae</taxon>
        <taxon>Paraconexibacter</taxon>
    </lineage>
</organism>
<dbReference type="Gene3D" id="3.10.290.30">
    <property type="entry name" value="MM3350-like"/>
    <property type="match status" value="1"/>
</dbReference>
<dbReference type="InterPro" id="IPR012912">
    <property type="entry name" value="Plasmid_pRiA4b_Orf3-like"/>
</dbReference>
<dbReference type="RefSeq" id="WP_254569050.1">
    <property type="nucleotide sequence ID" value="NZ_CP098502.1"/>
</dbReference>
<dbReference type="Proteomes" id="UP001056035">
    <property type="component" value="Chromosome"/>
</dbReference>
<feature type="domain" description="Plasmid pRiA4b Orf3-like" evidence="1">
    <location>
        <begin position="25"/>
        <end position="116"/>
    </location>
</feature>
<dbReference type="SUPFAM" id="SSF159941">
    <property type="entry name" value="MM3350-like"/>
    <property type="match status" value="1"/>
</dbReference>
<sequence>MARTWLQIKVDLVGGRGVRCRPSPGRIFIVGPGHTFQQFADAINSAFARWDLSHLHNFELADERLIGYPDDSFGPEMTWLDHAKLKVARELKPGDEFEYVFDFGDNWQHHCTVLPEKADPAEEYGPVPPGPVAIWGWGSIPDQYGRRAFDDDGE</sequence>
<dbReference type="EMBL" id="CP098502">
    <property type="protein sequence ID" value="UTI64873.1"/>
    <property type="molecule type" value="Genomic_DNA"/>
</dbReference>